<organism evidence="1 2">
    <name type="scientific">Vespula squamosa</name>
    <name type="common">Southern yellow jacket</name>
    <name type="synonym">Wasp</name>
    <dbReference type="NCBI Taxonomy" id="30214"/>
    <lineage>
        <taxon>Eukaryota</taxon>
        <taxon>Metazoa</taxon>
        <taxon>Ecdysozoa</taxon>
        <taxon>Arthropoda</taxon>
        <taxon>Hexapoda</taxon>
        <taxon>Insecta</taxon>
        <taxon>Pterygota</taxon>
        <taxon>Neoptera</taxon>
        <taxon>Endopterygota</taxon>
        <taxon>Hymenoptera</taxon>
        <taxon>Apocrita</taxon>
        <taxon>Aculeata</taxon>
        <taxon>Vespoidea</taxon>
        <taxon>Vespidae</taxon>
        <taxon>Vespinae</taxon>
        <taxon>Vespula</taxon>
    </lineage>
</organism>
<protein>
    <submittedName>
        <fullName evidence="1">Uncharacterized protein</fullName>
    </submittedName>
</protein>
<dbReference type="Proteomes" id="UP001607302">
    <property type="component" value="Unassembled WGS sequence"/>
</dbReference>
<evidence type="ECO:0000313" key="1">
    <source>
        <dbReference type="EMBL" id="KAL2712154.1"/>
    </source>
</evidence>
<comment type="caution">
    <text evidence="1">The sequence shown here is derived from an EMBL/GenBank/DDBJ whole genome shotgun (WGS) entry which is preliminary data.</text>
</comment>
<keyword evidence="2" id="KW-1185">Reference proteome</keyword>
<proteinExistence type="predicted"/>
<dbReference type="EMBL" id="JAUDFV010000167">
    <property type="protein sequence ID" value="KAL2712154.1"/>
    <property type="molecule type" value="Genomic_DNA"/>
</dbReference>
<dbReference type="AlphaFoldDB" id="A0ABD1ZUW1"/>
<accession>A0ABD1ZUW1</accession>
<feature type="non-terminal residue" evidence="1">
    <location>
        <position position="1"/>
    </location>
</feature>
<evidence type="ECO:0000313" key="2">
    <source>
        <dbReference type="Proteomes" id="UP001607302"/>
    </source>
</evidence>
<reference evidence="1 2" key="1">
    <citation type="journal article" date="2024" name="Ann. Entomol. Soc. Am.">
        <title>Genomic analyses of the southern and eastern yellowjacket wasps (Hymenoptera: Vespidae) reveal evolutionary signatures of social life.</title>
        <authorList>
            <person name="Catto M.A."/>
            <person name="Caine P.B."/>
            <person name="Orr S.E."/>
            <person name="Hunt B.G."/>
            <person name="Goodisman M.A.D."/>
        </authorList>
    </citation>
    <scope>NUCLEOTIDE SEQUENCE [LARGE SCALE GENOMIC DNA]</scope>
    <source>
        <strain evidence="1">233</strain>
        <tissue evidence="1">Head and thorax</tissue>
    </source>
</reference>
<name>A0ABD1ZUW1_VESSQ</name>
<sequence>RQWQAAPAPAPLSLIEKSAEIENCDRELRAALEPWNGDSRREWVHRRRSRVEFNINNELFTWMGVHGMDPHLDDSVARTMAVTFGRFELPDWNENLSRSKEKWVGSWGGDEERAGRRVSLTSPCPRPFEIAELFSRLNVSLRPPGIALR</sequence>
<gene>
    <name evidence="1" type="ORF">V1478_018389</name>
</gene>